<dbReference type="PANTHER" id="PTHR32089">
    <property type="entry name" value="METHYL-ACCEPTING CHEMOTAXIS PROTEIN MCPB"/>
    <property type="match status" value="1"/>
</dbReference>
<name>A0ABW9XEK1_9SPHN</name>
<dbReference type="PANTHER" id="PTHR32089:SF112">
    <property type="entry name" value="LYSOZYME-LIKE PROTEIN-RELATED"/>
    <property type="match status" value="1"/>
</dbReference>
<proteinExistence type="predicted"/>
<keyword evidence="5" id="KW-1185">Reference proteome</keyword>
<feature type="domain" description="Methyl-accepting transducer" evidence="3">
    <location>
        <begin position="46"/>
        <end position="286"/>
    </location>
</feature>
<dbReference type="SMART" id="SM00283">
    <property type="entry name" value="MA"/>
    <property type="match status" value="1"/>
</dbReference>
<evidence type="ECO:0000313" key="4">
    <source>
        <dbReference type="EMBL" id="NBC36966.1"/>
    </source>
</evidence>
<dbReference type="EMBL" id="JAAAPO010000004">
    <property type="protein sequence ID" value="NBC36966.1"/>
    <property type="molecule type" value="Genomic_DNA"/>
</dbReference>
<keyword evidence="1 2" id="KW-0807">Transducer</keyword>
<evidence type="ECO:0000313" key="5">
    <source>
        <dbReference type="Proteomes" id="UP000753724"/>
    </source>
</evidence>
<dbReference type="Gene3D" id="1.10.287.950">
    <property type="entry name" value="Methyl-accepting chemotaxis protein"/>
    <property type="match status" value="1"/>
</dbReference>
<gene>
    <name evidence="4" type="ORF">GTZ99_10400</name>
</gene>
<accession>A0ABW9XEK1</accession>
<dbReference type="SUPFAM" id="SSF58104">
    <property type="entry name" value="Methyl-accepting chemotaxis protein (MCP) signaling domain"/>
    <property type="match status" value="1"/>
</dbReference>
<reference evidence="5" key="1">
    <citation type="submission" date="2020-01" db="EMBL/GenBank/DDBJ databases">
        <title>Sphingomonas sp. strain CSW-10.</title>
        <authorList>
            <person name="Chen W.-M."/>
        </authorList>
    </citation>
    <scope>NUCLEOTIDE SEQUENCE [LARGE SCALE GENOMIC DNA]</scope>
    <source>
        <strain evidence="5">FSY-8</strain>
    </source>
</reference>
<dbReference type="Pfam" id="PF00015">
    <property type="entry name" value="MCPsignal"/>
    <property type="match status" value="1"/>
</dbReference>
<sequence>MATQFATDAFGHGDHVSHGDDFARLASDIYGHISHLAIRLSDIVGNAEHIAQESRSGSDAAGQLKHATAAFTRETSALTEEMRQIVGTIASAADHLDTTSTKIATSLAQTQQLAGAVRDASTLLSALQSSLGEASKISNDIRSIAMQTNLLALNAAIEAARAGDAGKGFAVVAHEVRMLANKTQNATQEIDKTLNQVTSSARELITQGENNIKVATAVEAETGTIIEITNRAAANLHEIREQSGHVIAVTEEHERAFNGLTETINHVSNALIATSTEIGEASQGLNDLSDVAEVLLWTIARAEVKTQDTAILEATMAAAARINAAFEQGVASGRISLGELFDEAYHPIHGTNPVQHMARHTDFTDATLPAIQEPLLELDRRIVFAATTDRNGYIATHNRIYSQPQGHDPVWNTAHSRNRRQYADKVGLSSARSRDPFLLQIYRRDMGGGKFVLMKHVSCPITVQGRHWGALRCAFAAD</sequence>
<comment type="caution">
    <text evidence="4">The sequence shown here is derived from an EMBL/GenBank/DDBJ whole genome shotgun (WGS) entry which is preliminary data.</text>
</comment>
<evidence type="ECO:0000256" key="2">
    <source>
        <dbReference type="PROSITE-ProRule" id="PRU00284"/>
    </source>
</evidence>
<dbReference type="InterPro" id="IPR004089">
    <property type="entry name" value="MCPsignal_dom"/>
</dbReference>
<organism evidence="4 5">
    <name type="scientific">Novosphingobium ovatum</name>
    <dbReference type="NCBI Taxonomy" id="1908523"/>
    <lineage>
        <taxon>Bacteria</taxon>
        <taxon>Pseudomonadati</taxon>
        <taxon>Pseudomonadota</taxon>
        <taxon>Alphaproteobacteria</taxon>
        <taxon>Sphingomonadales</taxon>
        <taxon>Sphingomonadaceae</taxon>
        <taxon>Novosphingobium</taxon>
    </lineage>
</organism>
<dbReference type="PROSITE" id="PS50111">
    <property type="entry name" value="CHEMOTAXIS_TRANSDUC_2"/>
    <property type="match status" value="1"/>
</dbReference>
<dbReference type="RefSeq" id="WP_161718617.1">
    <property type="nucleotide sequence ID" value="NZ_JAAAPO010000004.1"/>
</dbReference>
<dbReference type="Proteomes" id="UP000753724">
    <property type="component" value="Unassembled WGS sequence"/>
</dbReference>
<evidence type="ECO:0000259" key="3">
    <source>
        <dbReference type="PROSITE" id="PS50111"/>
    </source>
</evidence>
<protein>
    <submittedName>
        <fullName evidence="4">Methyl-accepting chemotaxis protein</fullName>
    </submittedName>
</protein>
<evidence type="ECO:0000256" key="1">
    <source>
        <dbReference type="ARBA" id="ARBA00023224"/>
    </source>
</evidence>